<evidence type="ECO:0000256" key="1">
    <source>
        <dbReference type="ARBA" id="ARBA00006479"/>
    </source>
</evidence>
<organism evidence="2 3">
    <name type="scientific">Fusobacterium hominis</name>
    <dbReference type="NCBI Taxonomy" id="2764326"/>
    <lineage>
        <taxon>Bacteria</taxon>
        <taxon>Fusobacteriati</taxon>
        <taxon>Fusobacteriota</taxon>
        <taxon>Fusobacteriia</taxon>
        <taxon>Fusobacteriales</taxon>
        <taxon>Fusobacteriaceae</taxon>
        <taxon>Fusobacterium</taxon>
    </lineage>
</organism>
<dbReference type="PANTHER" id="PTHR18964">
    <property type="entry name" value="ROK (REPRESSOR, ORF, KINASE) FAMILY"/>
    <property type="match status" value="1"/>
</dbReference>
<dbReference type="AlphaFoldDB" id="A0A7G9GWT7"/>
<dbReference type="InterPro" id="IPR049874">
    <property type="entry name" value="ROK_cs"/>
</dbReference>
<dbReference type="KEGG" id="fho:H9Q81_00040"/>
<dbReference type="RefSeq" id="WP_101473621.1">
    <property type="nucleotide sequence ID" value="NZ_CP060637.1"/>
</dbReference>
<dbReference type="Proteomes" id="UP000515913">
    <property type="component" value="Chromosome"/>
</dbReference>
<dbReference type="Pfam" id="PF00480">
    <property type="entry name" value="ROK"/>
    <property type="match status" value="1"/>
</dbReference>
<dbReference type="InterPro" id="IPR000600">
    <property type="entry name" value="ROK"/>
</dbReference>
<proteinExistence type="inferred from homology"/>
<sequence length="315" mass="33389">MNYYMGIDLGGTNTKIGILDIEGNIYKSTSIKTLSSNGAQKTLERIWEASKELAKDLQIDISNIKGIGIGIPGPVIDQSIVAFFANFPWGENVNIKKMMEDISGIETKLDNDVNIIALGEAKFGAAKGSRASVTIALGTGIGGGIYIDGHLISGFNGAGGEVGHIKLVKDGRLCGCGQKGCFEAYASATGLIREATSRLIVNKNNLLYTIIEGKIDSLEAKDIFDAAKEGDEFSLSLVDYEAEYLAMGIGNILNIINPEIVVLSGGVALAGDILMNPLKEKLKKYALPVVVKDIKFVQGILGNEAGIKGSIGLFI</sequence>
<gene>
    <name evidence="2" type="ORF">H9Q81_00040</name>
</gene>
<evidence type="ECO:0000313" key="3">
    <source>
        <dbReference type="Proteomes" id="UP000515913"/>
    </source>
</evidence>
<dbReference type="EMBL" id="CP060637">
    <property type="protein sequence ID" value="QNM15269.1"/>
    <property type="molecule type" value="Genomic_DNA"/>
</dbReference>
<keyword evidence="3" id="KW-1185">Reference proteome</keyword>
<name>A0A7G9GWT7_9FUSO</name>
<dbReference type="SUPFAM" id="SSF53067">
    <property type="entry name" value="Actin-like ATPase domain"/>
    <property type="match status" value="1"/>
</dbReference>
<comment type="similarity">
    <text evidence="1">Belongs to the ROK (NagC/XylR) family.</text>
</comment>
<dbReference type="Gene3D" id="3.30.420.40">
    <property type="match status" value="2"/>
</dbReference>
<dbReference type="PANTHER" id="PTHR18964:SF149">
    <property type="entry name" value="BIFUNCTIONAL UDP-N-ACETYLGLUCOSAMINE 2-EPIMERASE_N-ACETYLMANNOSAMINE KINASE"/>
    <property type="match status" value="1"/>
</dbReference>
<protein>
    <submittedName>
        <fullName evidence="2">ROK family protein</fullName>
    </submittedName>
</protein>
<dbReference type="InterPro" id="IPR043129">
    <property type="entry name" value="ATPase_NBD"/>
</dbReference>
<dbReference type="PROSITE" id="PS01125">
    <property type="entry name" value="ROK"/>
    <property type="match status" value="1"/>
</dbReference>
<reference evidence="2 3" key="1">
    <citation type="submission" date="2020-08" db="EMBL/GenBank/DDBJ databases">
        <authorList>
            <person name="Liu C."/>
            <person name="Sun Q."/>
        </authorList>
    </citation>
    <scope>NUCLEOTIDE SEQUENCE [LARGE SCALE GENOMIC DNA]</scope>
    <source>
        <strain evidence="2 3">NSJ-57</strain>
    </source>
</reference>
<evidence type="ECO:0000313" key="2">
    <source>
        <dbReference type="EMBL" id="QNM15269.1"/>
    </source>
</evidence>
<accession>A0A7G9GWT7</accession>